<dbReference type="InterPro" id="IPR011944">
    <property type="entry name" value="Steroid_delta5-4_isomerase"/>
</dbReference>
<proteinExistence type="predicted"/>
<dbReference type="PIRSF" id="PIRSF028470">
    <property type="entry name" value="UCP028470"/>
    <property type="match status" value="1"/>
</dbReference>
<keyword evidence="1" id="KW-0732">Signal</keyword>
<protein>
    <submittedName>
        <fullName evidence="3">SgcJ/EcaC family oxidoreductase</fullName>
    </submittedName>
</protein>
<feature type="signal peptide" evidence="1">
    <location>
        <begin position="1"/>
        <end position="21"/>
    </location>
</feature>
<dbReference type="NCBIfam" id="TIGR02246">
    <property type="entry name" value="SgcJ/EcaC family oxidoreductase"/>
    <property type="match status" value="1"/>
</dbReference>
<dbReference type="EMBL" id="JAOSKY010000012">
    <property type="protein sequence ID" value="MCU7249899.1"/>
    <property type="molecule type" value="Genomic_DNA"/>
</dbReference>
<evidence type="ECO:0000313" key="4">
    <source>
        <dbReference type="Proteomes" id="UP001139955"/>
    </source>
</evidence>
<sequence length="169" mass="18656">MKMKNSAIVLLFALAAPLAHALDASPYVYRTVAEQPQSKSDQEIASLFDHWNAALKTGNAKTVTALYAPDAMLLPTVSNQVRTSPAEIQDYFEHFLAGKPVGQINLREIHRLGPDAAMDSGVYTFTLHDANGATRKVQARYTFVYERINGEWKILDHHSSAMPEAQASL</sequence>
<name>A0A9X2XK46_9PSED</name>
<dbReference type="CDD" id="cd00531">
    <property type="entry name" value="NTF2_like"/>
    <property type="match status" value="1"/>
</dbReference>
<keyword evidence="4" id="KW-1185">Reference proteome</keyword>
<gene>
    <name evidence="3" type="ORF">OC940_18990</name>
</gene>
<dbReference type="InterPro" id="IPR013543">
    <property type="entry name" value="Ca/CaM-dep_prot_kinase-assoc"/>
</dbReference>
<dbReference type="InterPro" id="IPR016887">
    <property type="entry name" value="UCP028470_steroid_isom-rel"/>
</dbReference>
<accession>A0A9X2XK46</accession>
<dbReference type="RefSeq" id="WP_217834168.1">
    <property type="nucleotide sequence ID" value="NZ_JAOSKY010000012.1"/>
</dbReference>
<dbReference type="Proteomes" id="UP001139955">
    <property type="component" value="Unassembled WGS sequence"/>
</dbReference>
<feature type="chain" id="PRO_5040812687" evidence="1">
    <location>
        <begin position="22"/>
        <end position="169"/>
    </location>
</feature>
<evidence type="ECO:0000259" key="2">
    <source>
        <dbReference type="Pfam" id="PF08332"/>
    </source>
</evidence>
<feature type="domain" description="Calcium/calmodulin-dependent protein kinase II association-domain" evidence="2">
    <location>
        <begin position="41"/>
        <end position="163"/>
    </location>
</feature>
<dbReference type="Pfam" id="PF08332">
    <property type="entry name" value="CaMKII_AD"/>
    <property type="match status" value="1"/>
</dbReference>
<evidence type="ECO:0000313" key="3">
    <source>
        <dbReference type="EMBL" id="MCU7249899.1"/>
    </source>
</evidence>
<reference evidence="3" key="1">
    <citation type="submission" date="2022-09" db="EMBL/GenBank/DDBJ databases">
        <authorList>
            <person name="Cesa-Luna C."/>
            <person name="Girard L."/>
            <person name="Lood C."/>
            <person name="Hofte M."/>
            <person name="De Mot R."/>
        </authorList>
    </citation>
    <scope>NUCLEOTIDE SEQUENCE</scope>
    <source>
        <strain evidence="3">B1M3-32</strain>
    </source>
</reference>
<comment type="caution">
    <text evidence="3">The sequence shown here is derived from an EMBL/GenBank/DDBJ whole genome shotgun (WGS) entry which is preliminary data.</text>
</comment>
<dbReference type="AlphaFoldDB" id="A0A9X2XK46"/>
<dbReference type="GO" id="GO:0004683">
    <property type="term" value="F:calcium/calmodulin-dependent protein kinase activity"/>
    <property type="evidence" value="ECO:0007669"/>
    <property type="project" value="InterPro"/>
</dbReference>
<evidence type="ECO:0000256" key="1">
    <source>
        <dbReference type="SAM" id="SignalP"/>
    </source>
</evidence>
<dbReference type="GO" id="GO:0005516">
    <property type="term" value="F:calmodulin binding"/>
    <property type="evidence" value="ECO:0007669"/>
    <property type="project" value="InterPro"/>
</dbReference>
<organism evidence="3 4">
    <name type="scientific">Pseudomonas koreensis</name>
    <dbReference type="NCBI Taxonomy" id="198620"/>
    <lineage>
        <taxon>Bacteria</taxon>
        <taxon>Pseudomonadati</taxon>
        <taxon>Pseudomonadota</taxon>
        <taxon>Gammaproteobacteria</taxon>
        <taxon>Pseudomonadales</taxon>
        <taxon>Pseudomonadaceae</taxon>
        <taxon>Pseudomonas</taxon>
    </lineage>
</organism>
<reference evidence="3" key="2">
    <citation type="journal article" date="2023" name="mSystems">
        <title>Charting the Lipopeptidome of Nonpathogenic Pseudomonas.</title>
        <authorList>
            <person name="Cesa-Luna C."/>
            <person name="Geudens N."/>
            <person name="Girard L."/>
            <person name="De Roo V."/>
            <person name="Maklad H.R."/>
            <person name="Martins J.C."/>
            <person name="Hofte M."/>
            <person name="De Mot R."/>
        </authorList>
    </citation>
    <scope>NUCLEOTIDE SEQUENCE</scope>
    <source>
        <strain evidence="3">B1M3-32</strain>
    </source>
</reference>